<organism evidence="1 2">
    <name type="scientific">Kushneria pakistanensis</name>
    <dbReference type="NCBI Taxonomy" id="1508770"/>
    <lineage>
        <taxon>Bacteria</taxon>
        <taxon>Pseudomonadati</taxon>
        <taxon>Pseudomonadota</taxon>
        <taxon>Gammaproteobacteria</taxon>
        <taxon>Oceanospirillales</taxon>
        <taxon>Halomonadaceae</taxon>
        <taxon>Kushneria</taxon>
    </lineage>
</organism>
<comment type="caution">
    <text evidence="1">The sequence shown here is derived from an EMBL/GenBank/DDBJ whole genome shotgun (WGS) entry which is preliminary data.</text>
</comment>
<reference evidence="2" key="1">
    <citation type="journal article" date="2019" name="Int. J. Syst. Evol. Microbiol.">
        <title>The Global Catalogue of Microorganisms (GCM) 10K type strain sequencing project: providing services to taxonomists for standard genome sequencing and annotation.</title>
        <authorList>
            <consortium name="The Broad Institute Genomics Platform"/>
            <consortium name="The Broad Institute Genome Sequencing Center for Infectious Disease"/>
            <person name="Wu L."/>
            <person name="Ma J."/>
        </authorList>
    </citation>
    <scope>NUCLEOTIDE SEQUENCE [LARGE SCALE GENOMIC DNA]</scope>
    <source>
        <strain evidence="2">KCTC 42082</strain>
    </source>
</reference>
<sequence length="72" mass="8197">MTRQERERIRRELAALETAIHDILEGGQSVTITTAGGTRQVTMASLKELYARQAYLERRLRSGPRFRQGVPV</sequence>
<proteinExistence type="predicted"/>
<evidence type="ECO:0008006" key="3">
    <source>
        <dbReference type="Google" id="ProtNLM"/>
    </source>
</evidence>
<protein>
    <recommendedName>
        <fullName evidence="3">Phage tail protein</fullName>
    </recommendedName>
</protein>
<keyword evidence="2" id="KW-1185">Reference proteome</keyword>
<accession>A0ABQ3FQT0</accession>
<name>A0ABQ3FQT0_9GAMM</name>
<dbReference type="RefSeq" id="WP_189520046.1">
    <property type="nucleotide sequence ID" value="NZ_BMZM01000006.1"/>
</dbReference>
<gene>
    <name evidence="1" type="ORF">GCM10010082_31640</name>
</gene>
<dbReference type="Proteomes" id="UP000604243">
    <property type="component" value="Unassembled WGS sequence"/>
</dbReference>
<dbReference type="EMBL" id="BMZM01000006">
    <property type="protein sequence ID" value="GHC34624.1"/>
    <property type="molecule type" value="Genomic_DNA"/>
</dbReference>
<evidence type="ECO:0000313" key="1">
    <source>
        <dbReference type="EMBL" id="GHC34624.1"/>
    </source>
</evidence>
<evidence type="ECO:0000313" key="2">
    <source>
        <dbReference type="Proteomes" id="UP000604243"/>
    </source>
</evidence>